<name>A0A6N2ZMB4_CLOSY</name>
<feature type="compositionally biased region" description="Low complexity" evidence="2">
    <location>
        <begin position="495"/>
        <end position="505"/>
    </location>
</feature>
<feature type="chain" id="PRO_5038558378" evidence="3">
    <location>
        <begin position="29"/>
        <end position="520"/>
    </location>
</feature>
<feature type="compositionally biased region" description="Low complexity" evidence="2">
    <location>
        <begin position="459"/>
        <end position="468"/>
    </location>
</feature>
<dbReference type="Pfam" id="PF07501">
    <property type="entry name" value="G5"/>
    <property type="match status" value="1"/>
</dbReference>
<dbReference type="Pfam" id="PF12229">
    <property type="entry name" value="PG_binding_4"/>
    <property type="match status" value="1"/>
</dbReference>
<dbReference type="AlphaFoldDB" id="A0A6N2ZMB4"/>
<evidence type="ECO:0000259" key="4">
    <source>
        <dbReference type="PROSITE" id="PS51109"/>
    </source>
</evidence>
<dbReference type="PROSITE" id="PS51109">
    <property type="entry name" value="G5"/>
    <property type="match status" value="1"/>
</dbReference>
<dbReference type="InterPro" id="IPR022029">
    <property type="entry name" value="YoaR-like_PG-bd"/>
</dbReference>
<evidence type="ECO:0000256" key="3">
    <source>
        <dbReference type="SAM" id="SignalP"/>
    </source>
</evidence>
<organism evidence="5">
    <name type="scientific">Clostridium symbiosum</name>
    <name type="common">Bacteroides symbiosus</name>
    <dbReference type="NCBI Taxonomy" id="1512"/>
    <lineage>
        <taxon>Bacteria</taxon>
        <taxon>Bacillati</taxon>
        <taxon>Bacillota</taxon>
        <taxon>Clostridia</taxon>
        <taxon>Lachnospirales</taxon>
        <taxon>Lachnospiraceae</taxon>
        <taxon>Otoolea</taxon>
    </lineage>
</organism>
<feature type="domain" description="G5" evidence="4">
    <location>
        <begin position="367"/>
        <end position="446"/>
    </location>
</feature>
<evidence type="ECO:0000313" key="5">
    <source>
        <dbReference type="EMBL" id="VYT80665.1"/>
    </source>
</evidence>
<dbReference type="InterPro" id="IPR011098">
    <property type="entry name" value="G5_dom"/>
</dbReference>
<evidence type="ECO:0000256" key="2">
    <source>
        <dbReference type="SAM" id="MobiDB-lite"/>
    </source>
</evidence>
<proteinExistence type="predicted"/>
<dbReference type="InterPro" id="IPR007391">
    <property type="entry name" value="Vancomycin_resist_VanW"/>
</dbReference>
<feature type="compositionally biased region" description="Pro residues" evidence="2">
    <location>
        <begin position="484"/>
        <end position="494"/>
    </location>
</feature>
<dbReference type="PANTHER" id="PTHR35788:SF1">
    <property type="entry name" value="EXPORTED PROTEIN"/>
    <property type="match status" value="1"/>
</dbReference>
<dbReference type="Pfam" id="PF04294">
    <property type="entry name" value="VanW"/>
    <property type="match status" value="1"/>
</dbReference>
<accession>A0A6N2ZMB4</accession>
<dbReference type="SMART" id="SM01208">
    <property type="entry name" value="G5"/>
    <property type="match status" value="1"/>
</dbReference>
<dbReference type="EMBL" id="CACRUA010000007">
    <property type="protein sequence ID" value="VYT80665.1"/>
    <property type="molecule type" value="Genomic_DNA"/>
</dbReference>
<reference evidence="5" key="1">
    <citation type="submission" date="2019-11" db="EMBL/GenBank/DDBJ databases">
        <authorList>
            <person name="Feng L."/>
        </authorList>
    </citation>
    <scope>NUCLEOTIDE SEQUENCE</scope>
    <source>
        <strain evidence="5">CsymbiosumLFYP84</strain>
    </source>
</reference>
<keyword evidence="1 3" id="KW-0732">Signal</keyword>
<feature type="signal peptide" evidence="3">
    <location>
        <begin position="1"/>
        <end position="28"/>
    </location>
</feature>
<protein>
    <submittedName>
        <fullName evidence="5">Vancomycin B-type resistance protein VanW</fullName>
    </submittedName>
</protein>
<feature type="region of interest" description="Disordered" evidence="2">
    <location>
        <begin position="451"/>
        <end position="520"/>
    </location>
</feature>
<sequence length="520" mass="54656">MKKIFWVAGAAACVLAAGILLVPPEAVEAGTLPAGITVGGVDLTGMTGEEADQKIEQYVEDMSNQEITLTIDGNEITTTAKELGFTWTNQEEIEETADRYAGGNLLERYLNLKTLEKEPLKLDVETSVDAAKVAQFVESKCSAFIREAKDAEITRVNNAFQITESVVGLDVDIDATKKALDEALKGGLKEPVTIAAVVAEAQPARKSEDLAMIQDVLGTFSTNFSTGNISRSKNLTNGASKVNGCVLMPGEEFSAYVYLTPFTIANGYAAAGSYENGRVVDTIGGGACQLCTTMYNAALQAEMEITQRQNHSMVVGYVKPSQDAAIAGTIKDLKFKNPYDAPIYIEGAVSGGTLTFTIYGKETRPANREVKYVSETLGASDPGAPTIKVDPSLRPGAKVLEQSAHRGLRSRLWKYVYVDGVETEKEILHTDTYMASKAIYRVGPELPAVAPVLPPEQPAAPAETQPAVPSGPASDGPASEIAPPTAPAPVPEAPAAPAAPEAPAAPADPAPVPGGAEAGA</sequence>
<evidence type="ECO:0000256" key="1">
    <source>
        <dbReference type="ARBA" id="ARBA00022729"/>
    </source>
</evidence>
<gene>
    <name evidence="5" type="primary">vanW_2</name>
    <name evidence="5" type="ORF">CSLFYP84_00623</name>
</gene>
<dbReference type="PANTHER" id="PTHR35788">
    <property type="entry name" value="EXPORTED PROTEIN-RELATED"/>
    <property type="match status" value="1"/>
</dbReference>
<dbReference type="RefSeq" id="WP_156684338.1">
    <property type="nucleotide sequence ID" value="NZ_CACRUA010000007.1"/>
</dbReference>
<dbReference type="InterPro" id="IPR052913">
    <property type="entry name" value="Glycopeptide_resist_protein"/>
</dbReference>